<feature type="compositionally biased region" description="Polar residues" evidence="2">
    <location>
        <begin position="519"/>
        <end position="536"/>
    </location>
</feature>
<feature type="compositionally biased region" description="Polar residues" evidence="2">
    <location>
        <begin position="491"/>
        <end position="506"/>
    </location>
</feature>
<dbReference type="EMBL" id="OOIN01000018">
    <property type="protein sequence ID" value="SPO27661.1"/>
    <property type="molecule type" value="Genomic_DNA"/>
</dbReference>
<keyword evidence="6" id="KW-1185">Reference proteome</keyword>
<sequence>MPASTVHLVIIHHGLWGSPSNTSYLTSTLAKYHGATISPSTPTSSFTPPESISTLSAHAETHPNAQRHDIRMVVLNSGINSGDHTYDGIDWCGERLVKEIYSEVERIESEEKGQVLKLSLIGYSLGGLVIRYAAGLMYADGFFATKQAGEGRADNKLPFKSRPKPHSLSTIATPHLGISATGSTFSKVAKYVGSRSLGRSGRQLYLADSGWVPPKATDNEASSIASSAQSSNTEQQDRASSTSQTKQANKGLCLIEALSDPRFTFLSALRQFSRIDIYANAIADLTVPYRTAAFEPHDPFTTPSHLSLTRHPDHPALLLSYAAKQPEPHRKSLFKRMGETFSPKNLPWILNPQRFPFRFPLNYVGWVCLPVLLPVMLGLVLHKLRSDSRVSNGRVEVLERLWAVENGHLPDEGESAADDVAEMNGNASGSGKAKGKGKANRLDKATRGDLESKRISGLLASVEAEVEETIREVGEDYVAEEPSSSSSSSSNITSGTDPTASKSSDLNTDDSSRYVIKPNTPTHASSPPNAYHVSPSQHPLTLTQLRIASNLNNPSLLPQVKKHLAHFEDVLNAHAVIIVRTTSMETHRKGIPLIKAFVQRFDL</sequence>
<evidence type="ECO:0000256" key="2">
    <source>
        <dbReference type="SAM" id="MobiDB-lite"/>
    </source>
</evidence>
<feature type="domain" description="DUF676" evidence="4">
    <location>
        <begin position="5"/>
        <end position="291"/>
    </location>
</feature>
<comment type="similarity">
    <text evidence="1">Belongs to the putative lipase ROG1 family.</text>
</comment>
<dbReference type="AlphaFoldDB" id="A0A5C3EDF0"/>
<gene>
    <name evidence="5" type="ORF">UTRI_04302_B</name>
</gene>
<keyword evidence="3" id="KW-0812">Transmembrane</keyword>
<evidence type="ECO:0000313" key="5">
    <source>
        <dbReference type="EMBL" id="SPO27661.1"/>
    </source>
</evidence>
<dbReference type="Gene3D" id="3.40.50.1820">
    <property type="entry name" value="alpha/beta hydrolase"/>
    <property type="match status" value="1"/>
</dbReference>
<protein>
    <recommendedName>
        <fullName evidence="4">DUF676 domain-containing protein</fullName>
    </recommendedName>
</protein>
<evidence type="ECO:0000259" key="4">
    <source>
        <dbReference type="Pfam" id="PF05057"/>
    </source>
</evidence>
<dbReference type="InterPro" id="IPR007751">
    <property type="entry name" value="DUF676_lipase-like"/>
</dbReference>
<evidence type="ECO:0000313" key="6">
    <source>
        <dbReference type="Proteomes" id="UP000324022"/>
    </source>
</evidence>
<feature type="compositionally biased region" description="Low complexity" evidence="2">
    <location>
        <begin position="221"/>
        <end position="231"/>
    </location>
</feature>
<feature type="region of interest" description="Disordered" evidence="2">
    <location>
        <begin position="217"/>
        <end position="246"/>
    </location>
</feature>
<feature type="region of interest" description="Disordered" evidence="2">
    <location>
        <begin position="421"/>
        <end position="446"/>
    </location>
</feature>
<dbReference type="SUPFAM" id="SSF53474">
    <property type="entry name" value="alpha/beta-Hydrolases"/>
    <property type="match status" value="1"/>
</dbReference>
<feature type="region of interest" description="Disordered" evidence="2">
    <location>
        <begin position="476"/>
        <end position="536"/>
    </location>
</feature>
<proteinExistence type="inferred from homology"/>
<evidence type="ECO:0000256" key="3">
    <source>
        <dbReference type="SAM" id="Phobius"/>
    </source>
</evidence>
<accession>A0A5C3EDF0</accession>
<dbReference type="Proteomes" id="UP000324022">
    <property type="component" value="Unassembled WGS sequence"/>
</dbReference>
<dbReference type="OrthoDB" id="273452at2759"/>
<dbReference type="Pfam" id="PF05057">
    <property type="entry name" value="DUF676"/>
    <property type="match status" value="1"/>
</dbReference>
<feature type="transmembrane region" description="Helical" evidence="3">
    <location>
        <begin position="363"/>
        <end position="381"/>
    </location>
</feature>
<reference evidence="5 6" key="1">
    <citation type="submission" date="2018-03" db="EMBL/GenBank/DDBJ databases">
        <authorList>
            <person name="Guldener U."/>
        </authorList>
    </citation>
    <scope>NUCLEOTIDE SEQUENCE [LARGE SCALE GENOMIC DNA]</scope>
    <source>
        <strain evidence="5 6">NBRC100155</strain>
    </source>
</reference>
<name>A0A5C3EDF0_9BASI</name>
<dbReference type="InterPro" id="IPR029058">
    <property type="entry name" value="AB_hydrolase_fold"/>
</dbReference>
<evidence type="ECO:0000256" key="1">
    <source>
        <dbReference type="ARBA" id="ARBA00007920"/>
    </source>
</evidence>
<keyword evidence="3" id="KW-0472">Membrane</keyword>
<dbReference type="PANTHER" id="PTHR12482">
    <property type="entry name" value="LIPASE ROG1-RELATED-RELATED"/>
    <property type="match status" value="1"/>
</dbReference>
<dbReference type="InterPro" id="IPR044294">
    <property type="entry name" value="Lipase-like"/>
</dbReference>
<keyword evidence="3" id="KW-1133">Transmembrane helix</keyword>
<dbReference type="PANTHER" id="PTHR12482:SF62">
    <property type="entry name" value="LIPASE ROG1-RELATED"/>
    <property type="match status" value="1"/>
</dbReference>
<organism evidence="5 6">
    <name type="scientific">Ustilago trichophora</name>
    <dbReference type="NCBI Taxonomy" id="86804"/>
    <lineage>
        <taxon>Eukaryota</taxon>
        <taxon>Fungi</taxon>
        <taxon>Dikarya</taxon>
        <taxon>Basidiomycota</taxon>
        <taxon>Ustilaginomycotina</taxon>
        <taxon>Ustilaginomycetes</taxon>
        <taxon>Ustilaginales</taxon>
        <taxon>Ustilaginaceae</taxon>
        <taxon>Ustilago</taxon>
    </lineage>
</organism>
<feature type="compositionally biased region" description="Polar residues" evidence="2">
    <location>
        <begin position="232"/>
        <end position="246"/>
    </location>
</feature>